<dbReference type="RefSeq" id="WP_290263228.1">
    <property type="nucleotide sequence ID" value="NZ_JAUFQG010000004.1"/>
</dbReference>
<keyword evidence="3" id="KW-1185">Reference proteome</keyword>
<feature type="transmembrane region" description="Helical" evidence="1">
    <location>
        <begin position="43"/>
        <end position="63"/>
    </location>
</feature>
<evidence type="ECO:0000313" key="3">
    <source>
        <dbReference type="Proteomes" id="UP001595840"/>
    </source>
</evidence>
<dbReference type="Proteomes" id="UP001595840">
    <property type="component" value="Unassembled WGS sequence"/>
</dbReference>
<keyword evidence="1" id="KW-1133">Transmembrane helix</keyword>
<organism evidence="2 3">
    <name type="scientific">Simiduia curdlanivorans</name>
    <dbReference type="NCBI Taxonomy" id="1492769"/>
    <lineage>
        <taxon>Bacteria</taxon>
        <taxon>Pseudomonadati</taxon>
        <taxon>Pseudomonadota</taxon>
        <taxon>Gammaproteobacteria</taxon>
        <taxon>Cellvibrionales</taxon>
        <taxon>Cellvibrionaceae</taxon>
        <taxon>Simiduia</taxon>
    </lineage>
</organism>
<gene>
    <name evidence="2" type="ORF">ACFOX3_16180</name>
</gene>
<evidence type="ECO:0000313" key="2">
    <source>
        <dbReference type="EMBL" id="MFC4363856.1"/>
    </source>
</evidence>
<proteinExistence type="predicted"/>
<comment type="caution">
    <text evidence="2">The sequence shown here is derived from an EMBL/GenBank/DDBJ whole genome shotgun (WGS) entry which is preliminary data.</text>
</comment>
<feature type="transmembrane region" description="Helical" evidence="1">
    <location>
        <begin position="15"/>
        <end position="37"/>
    </location>
</feature>
<sequence>MAYTDYKLADMCNDLAALFGHKWVAIPLICLLGFKVVSLAPMTFWYLVPLLVLTLLFSIRATARLVLRDRALLLSLYQAQSQQRKR</sequence>
<evidence type="ECO:0000256" key="1">
    <source>
        <dbReference type="SAM" id="Phobius"/>
    </source>
</evidence>
<reference evidence="3" key="1">
    <citation type="journal article" date="2019" name="Int. J. Syst. Evol. Microbiol.">
        <title>The Global Catalogue of Microorganisms (GCM) 10K type strain sequencing project: providing services to taxonomists for standard genome sequencing and annotation.</title>
        <authorList>
            <consortium name="The Broad Institute Genomics Platform"/>
            <consortium name="The Broad Institute Genome Sequencing Center for Infectious Disease"/>
            <person name="Wu L."/>
            <person name="Ma J."/>
        </authorList>
    </citation>
    <scope>NUCLEOTIDE SEQUENCE [LARGE SCALE GENOMIC DNA]</scope>
    <source>
        <strain evidence="3">CECT 8570</strain>
    </source>
</reference>
<protein>
    <submittedName>
        <fullName evidence="2">Uncharacterized protein</fullName>
    </submittedName>
</protein>
<name>A0ABV8V7I4_9GAMM</name>
<keyword evidence="1" id="KW-0812">Transmembrane</keyword>
<dbReference type="EMBL" id="JBHSCX010000021">
    <property type="protein sequence ID" value="MFC4363856.1"/>
    <property type="molecule type" value="Genomic_DNA"/>
</dbReference>
<keyword evidence="1" id="KW-0472">Membrane</keyword>
<accession>A0ABV8V7I4</accession>